<feature type="compositionally biased region" description="Basic and acidic residues" evidence="4">
    <location>
        <begin position="214"/>
        <end position="225"/>
    </location>
</feature>
<dbReference type="InterPro" id="IPR017441">
    <property type="entry name" value="Protein_kinase_ATP_BS"/>
</dbReference>
<dbReference type="PANTHER" id="PTHR24346:SF76">
    <property type="entry name" value="NON-SPECIFIC SERINE_THREONINE PROTEIN KINASE"/>
    <property type="match status" value="1"/>
</dbReference>
<evidence type="ECO:0000313" key="7">
    <source>
        <dbReference type="Proteomes" id="UP000009084"/>
    </source>
</evidence>
<dbReference type="PANTHER" id="PTHR24346">
    <property type="entry name" value="MAP/MICROTUBULE AFFINITY-REGULATING KINASE"/>
    <property type="match status" value="1"/>
</dbReference>
<dbReference type="EMBL" id="ACFW01000043">
    <property type="protein sequence ID" value="EER24895.1"/>
    <property type="molecule type" value="Genomic_DNA"/>
</dbReference>
<feature type="compositionally biased region" description="Polar residues" evidence="4">
    <location>
        <begin position="148"/>
        <end position="161"/>
    </location>
</feature>
<keyword evidence="2 3" id="KW-0067">ATP-binding</keyword>
<sequence length="638" mass="71314">MAHTEIVPFEDKKTDTRYSNSPIPVREGNNFDYDGRRTFNPRDAFRHEGGMIHPSMSTQQAESWEEHHPTPPIAVPYPGDKHPDHESYHDGSPYEEHSSSLEDFTRNRRTSISFNPEVTLDCGTHHALDEPLRNLRLRERAAVESPCSGDSSESGENQAGSSHEYHPAAARPLFPRGFSQQTLGSSASDSFSVDTELPRASSLTSLSTASPVTDELRTPPDGRRDVYIPTLPCSPLSHPHSLDGAEGWFGRYGLGGKARSYSGRPGSLRLRHGSRRPTTSGGKSPASAFLSMFGREASAPKPDDEGQLVGTDYVLGKTIGYGGFSTVKEVFKVNDDGRTERLAVKIVKKNLVGQSERQNEQFQAEFDHEVRVWRYLNHPNILPLEAVYETDYATFCFTRMTNGGTLFDLVKKHHREGLRMDQAKHYAYQLASAIRYLHEDARVVHRDVKLENCLLHFKDPNDKEALGKLYLCDFGMSEWMMADTSVNAPAPYGDAADRPPPKNIGPSNMSTSIAGGVGGSLEYAAPELIMSKEGVLEPAADIWALGVIVFALVAGSRPFDHSFQPKVQTNIVHGRWDRGAVFKGEQELEQRNDALALIQGCLELDPMRRWTIADVMECRWFDEYVERVEEHIPPQWKY</sequence>
<accession>C5PCT4</accession>
<dbReference type="Gene3D" id="1.10.510.10">
    <property type="entry name" value="Transferase(Phosphotransferase) domain 1"/>
    <property type="match status" value="1"/>
</dbReference>
<dbReference type="InterPro" id="IPR000719">
    <property type="entry name" value="Prot_kinase_dom"/>
</dbReference>
<dbReference type="AlphaFoldDB" id="C5PCT4"/>
<dbReference type="SMART" id="SM00220">
    <property type="entry name" value="S_TKc"/>
    <property type="match status" value="1"/>
</dbReference>
<keyword evidence="1 3" id="KW-0547">Nucleotide-binding</keyword>
<feature type="region of interest" description="Disordered" evidence="4">
    <location>
        <begin position="260"/>
        <end position="287"/>
    </location>
</feature>
<dbReference type="GO" id="GO:0004674">
    <property type="term" value="F:protein serine/threonine kinase activity"/>
    <property type="evidence" value="ECO:0007669"/>
    <property type="project" value="TreeGrafter"/>
</dbReference>
<evidence type="ECO:0000256" key="4">
    <source>
        <dbReference type="SAM" id="MobiDB-lite"/>
    </source>
</evidence>
<dbReference type="PROSITE" id="PS00107">
    <property type="entry name" value="PROTEIN_KINASE_ATP"/>
    <property type="match status" value="1"/>
</dbReference>
<evidence type="ECO:0000313" key="6">
    <source>
        <dbReference type="EMBL" id="EER24895.1"/>
    </source>
</evidence>
<dbReference type="GO" id="GO:0000226">
    <property type="term" value="P:microtubule cytoskeleton organization"/>
    <property type="evidence" value="ECO:0007669"/>
    <property type="project" value="TreeGrafter"/>
</dbReference>
<feature type="region of interest" description="Disordered" evidence="4">
    <location>
        <begin position="1"/>
        <end position="102"/>
    </location>
</feature>
<protein>
    <submittedName>
        <fullName evidence="6">Kinase domain containing protein</fullName>
    </submittedName>
</protein>
<keyword evidence="6" id="KW-0808">Transferase</keyword>
<evidence type="ECO:0000259" key="5">
    <source>
        <dbReference type="PROSITE" id="PS50011"/>
    </source>
</evidence>
<evidence type="ECO:0000256" key="3">
    <source>
        <dbReference type="PROSITE-ProRule" id="PRU10141"/>
    </source>
</evidence>
<dbReference type="GO" id="GO:0005524">
    <property type="term" value="F:ATP binding"/>
    <property type="evidence" value="ECO:0007669"/>
    <property type="project" value="UniProtKB-UniRule"/>
</dbReference>
<dbReference type="OrthoDB" id="4062651at2759"/>
<organism evidence="6 7">
    <name type="scientific">Coccidioides posadasii (strain C735)</name>
    <name type="common">Valley fever fungus</name>
    <dbReference type="NCBI Taxonomy" id="222929"/>
    <lineage>
        <taxon>Eukaryota</taxon>
        <taxon>Fungi</taxon>
        <taxon>Dikarya</taxon>
        <taxon>Ascomycota</taxon>
        <taxon>Pezizomycotina</taxon>
        <taxon>Eurotiomycetes</taxon>
        <taxon>Eurotiomycetidae</taxon>
        <taxon>Onygenales</taxon>
        <taxon>Onygenaceae</taxon>
        <taxon>Coccidioides</taxon>
    </lineage>
</organism>
<gene>
    <name evidence="6" type="ORF">CPC735_014930</name>
</gene>
<proteinExistence type="predicted"/>
<dbReference type="KEGG" id="cpw:9692511"/>
<dbReference type="InterPro" id="IPR008271">
    <property type="entry name" value="Ser/Thr_kinase_AS"/>
</dbReference>
<dbReference type="SUPFAM" id="SSF56112">
    <property type="entry name" value="Protein kinase-like (PK-like)"/>
    <property type="match status" value="1"/>
</dbReference>
<dbReference type="VEuPathDB" id="FungiDB:CPC735_014930"/>
<dbReference type="InterPro" id="IPR011009">
    <property type="entry name" value="Kinase-like_dom_sf"/>
</dbReference>
<feature type="compositionally biased region" description="Low complexity" evidence="4">
    <location>
        <begin position="200"/>
        <end position="210"/>
    </location>
</feature>
<dbReference type="HOGENOM" id="CLU_015975_0_0_1"/>
<dbReference type="GO" id="GO:0005737">
    <property type="term" value="C:cytoplasm"/>
    <property type="evidence" value="ECO:0007669"/>
    <property type="project" value="TreeGrafter"/>
</dbReference>
<feature type="domain" description="Protein kinase" evidence="5">
    <location>
        <begin position="313"/>
        <end position="625"/>
    </location>
</feature>
<feature type="region of interest" description="Disordered" evidence="4">
    <location>
        <begin position="198"/>
        <end position="225"/>
    </location>
</feature>
<feature type="region of interest" description="Disordered" evidence="4">
    <location>
        <begin position="143"/>
        <end position="166"/>
    </location>
</feature>
<feature type="compositionally biased region" description="Basic and acidic residues" evidence="4">
    <location>
        <begin position="79"/>
        <end position="102"/>
    </location>
</feature>
<dbReference type="GO" id="GO:0035556">
    <property type="term" value="P:intracellular signal transduction"/>
    <property type="evidence" value="ECO:0007669"/>
    <property type="project" value="TreeGrafter"/>
</dbReference>
<evidence type="ECO:0000256" key="2">
    <source>
        <dbReference type="ARBA" id="ARBA00022840"/>
    </source>
</evidence>
<feature type="binding site" evidence="3">
    <location>
        <position position="349"/>
    </location>
    <ligand>
        <name>ATP</name>
        <dbReference type="ChEBI" id="CHEBI:30616"/>
    </ligand>
</feature>
<comment type="caution">
    <text evidence="6">The sequence shown here is derived from an EMBL/GenBank/DDBJ whole genome shotgun (WGS) entry which is preliminary data.</text>
</comment>
<reference evidence="6 7" key="1">
    <citation type="journal article" date="2009" name="Genome Res.">
        <title>Comparative genomic analyses of the human fungal pathogens Coccidioides and their relatives.</title>
        <authorList>
            <person name="Sharpton T.J."/>
            <person name="Stajich J.E."/>
            <person name="Rounsley S.D."/>
            <person name="Gardner M.J."/>
            <person name="Wortman J.R."/>
            <person name="Jordar V.S."/>
            <person name="Maiti R."/>
            <person name="Kodira C.D."/>
            <person name="Neafsey D.E."/>
            <person name="Zeng Q."/>
            <person name="Hung C.-Y."/>
            <person name="McMahan C."/>
            <person name="Muszewska A."/>
            <person name="Grynberg M."/>
            <person name="Mandel M.A."/>
            <person name="Kellner E.M."/>
            <person name="Barker B.M."/>
            <person name="Galgiani J.N."/>
            <person name="Orbach M.J."/>
            <person name="Kirkland T.N."/>
            <person name="Cole G.T."/>
            <person name="Henn M.R."/>
            <person name="Birren B.W."/>
            <person name="Taylor J.W."/>
        </authorList>
    </citation>
    <scope>NUCLEOTIDE SEQUENCE [LARGE SCALE GENOMIC DNA]</scope>
    <source>
        <strain evidence="7">C735</strain>
    </source>
</reference>
<dbReference type="PROSITE" id="PS50011">
    <property type="entry name" value="PROTEIN_KINASE_DOM"/>
    <property type="match status" value="1"/>
</dbReference>
<keyword evidence="6" id="KW-0418">Kinase</keyword>
<dbReference type="PROSITE" id="PS00108">
    <property type="entry name" value="PROTEIN_KINASE_ST"/>
    <property type="match status" value="1"/>
</dbReference>
<evidence type="ECO:0000256" key="1">
    <source>
        <dbReference type="ARBA" id="ARBA00022741"/>
    </source>
</evidence>
<dbReference type="Proteomes" id="UP000009084">
    <property type="component" value="Unassembled WGS sequence"/>
</dbReference>
<dbReference type="Pfam" id="PF00069">
    <property type="entry name" value="Pkinase"/>
    <property type="match status" value="1"/>
</dbReference>
<name>C5PCT4_COCP7</name>